<protein>
    <recommendedName>
        <fullName evidence="3">Translocon-associated protein subunit alpha</fullName>
    </recommendedName>
    <alternativeName>
        <fullName evidence="11">Signal sequence receptor subunit alpha</fullName>
    </alternativeName>
</protein>
<dbReference type="Pfam" id="PF03896">
    <property type="entry name" value="TRAP_alpha"/>
    <property type="match status" value="1"/>
</dbReference>
<name>A0A2A6CC55_PRIPA</name>
<sequence length="251" mass="28239">MISSKLLLAIFGFALVFSAVRAEDAADGEVHEEDEIGGASKDAAVSFHFTYPIDANVNKEVFAGKPIKFLIGFKNGGEKDFTVKFAETSFRYHQDYNFHLQNFTAAQFNRKVGPKEEVTLDTSIPVFEQFSGRPLGLVVRLHYEDSDNQYFVHTAFNETITVADDDSNYNTETYFMYLVFAVIAVLLLMASRSYLEKVTRKHGMTKRAPVVEQGTTKTGEVDFEWIPRDVLNNKKSPKPASPKPKKAQNAE</sequence>
<keyword evidence="4" id="KW-0812">Transmembrane</keyword>
<evidence type="ECO:0000256" key="3">
    <source>
        <dbReference type="ARBA" id="ARBA00020280"/>
    </source>
</evidence>
<evidence type="ECO:0000256" key="2">
    <source>
        <dbReference type="ARBA" id="ARBA00006776"/>
    </source>
</evidence>
<gene>
    <name evidence="12" type="primary">WBGene00204471</name>
</gene>
<comment type="subcellular location">
    <subcellularLocation>
        <location evidence="1">Endoplasmic reticulum membrane</location>
        <topology evidence="1">Single-pass type I membrane protein</topology>
    </subcellularLocation>
</comment>
<dbReference type="PANTHER" id="PTHR12924:SF0">
    <property type="entry name" value="TRANSLOCON-ASSOCIATED PROTEIN SUBUNIT ALPHA"/>
    <property type="match status" value="1"/>
</dbReference>
<evidence type="ECO:0000256" key="11">
    <source>
        <dbReference type="ARBA" id="ARBA00031071"/>
    </source>
</evidence>
<dbReference type="GO" id="GO:0005789">
    <property type="term" value="C:endoplasmic reticulum membrane"/>
    <property type="evidence" value="ECO:0007669"/>
    <property type="project" value="UniProtKB-SubCell"/>
</dbReference>
<keyword evidence="7" id="KW-1133">Transmembrane helix</keyword>
<accession>A0A2A6CC55</accession>
<evidence type="ECO:0000256" key="5">
    <source>
        <dbReference type="ARBA" id="ARBA00022729"/>
    </source>
</evidence>
<evidence type="ECO:0000256" key="7">
    <source>
        <dbReference type="ARBA" id="ARBA00022989"/>
    </source>
</evidence>
<keyword evidence="6" id="KW-0256">Endoplasmic reticulum</keyword>
<proteinExistence type="inferred from homology"/>
<dbReference type="EnsemblMetazoa" id="PPA31606.1">
    <property type="protein sequence ID" value="PPA31606.1"/>
    <property type="gene ID" value="WBGene00204471"/>
</dbReference>
<evidence type="ECO:0000313" key="12">
    <source>
        <dbReference type="EnsemblMetazoa" id="PPA31606.1"/>
    </source>
</evidence>
<evidence type="ECO:0000313" key="13">
    <source>
        <dbReference type="Proteomes" id="UP000005239"/>
    </source>
</evidence>
<evidence type="ECO:0000256" key="10">
    <source>
        <dbReference type="ARBA" id="ARBA00025854"/>
    </source>
</evidence>
<evidence type="ECO:0000256" key="6">
    <source>
        <dbReference type="ARBA" id="ARBA00022824"/>
    </source>
</evidence>
<reference evidence="13" key="1">
    <citation type="journal article" date="2008" name="Nat. Genet.">
        <title>The Pristionchus pacificus genome provides a unique perspective on nematode lifestyle and parasitism.</title>
        <authorList>
            <person name="Dieterich C."/>
            <person name="Clifton S.W."/>
            <person name="Schuster L.N."/>
            <person name="Chinwalla A."/>
            <person name="Delehaunty K."/>
            <person name="Dinkelacker I."/>
            <person name="Fulton L."/>
            <person name="Fulton R."/>
            <person name="Godfrey J."/>
            <person name="Minx P."/>
            <person name="Mitreva M."/>
            <person name="Roeseler W."/>
            <person name="Tian H."/>
            <person name="Witte H."/>
            <person name="Yang S.P."/>
            <person name="Wilson R.K."/>
            <person name="Sommer R.J."/>
        </authorList>
    </citation>
    <scope>NUCLEOTIDE SEQUENCE [LARGE SCALE GENOMIC DNA]</scope>
    <source>
        <strain evidence="13">PS312</strain>
    </source>
</reference>
<comment type="similarity">
    <text evidence="2">Belongs to the TRAP-alpha family.</text>
</comment>
<comment type="function">
    <text evidence="9">TRAP proteins are part of a complex whose function is to bind calcium to the ER membrane and thereby regulate the retention of ER resident proteins. May be involved in the recycling of the translocation apparatus after completion of the translocation process or may function as a membrane-bound chaperone facilitating folding of translocated proteins.</text>
</comment>
<evidence type="ECO:0000256" key="8">
    <source>
        <dbReference type="ARBA" id="ARBA00023136"/>
    </source>
</evidence>
<dbReference type="GO" id="GO:0005783">
    <property type="term" value="C:endoplasmic reticulum"/>
    <property type="evidence" value="ECO:0000318"/>
    <property type="project" value="GO_Central"/>
</dbReference>
<keyword evidence="13" id="KW-1185">Reference proteome</keyword>
<reference evidence="12" key="2">
    <citation type="submission" date="2022-06" db="UniProtKB">
        <authorList>
            <consortium name="EnsemblMetazoa"/>
        </authorList>
    </citation>
    <scope>IDENTIFICATION</scope>
    <source>
        <strain evidence="12">PS312</strain>
    </source>
</reference>
<comment type="subunit">
    <text evidence="10">Heterotetramer of TRAP-alpha, TRAP-beta, TRAP-delta and TRAP-gamma. Interacts with palmitoylated calnexin (CALX), the interaction is required for efficient folding of glycosylated proteins.</text>
</comment>
<dbReference type="AlphaFoldDB" id="A0A2A6CC55"/>
<evidence type="ECO:0000256" key="4">
    <source>
        <dbReference type="ARBA" id="ARBA00022692"/>
    </source>
</evidence>
<accession>A0A8R1UIC4</accession>
<dbReference type="Proteomes" id="UP000005239">
    <property type="component" value="Unassembled WGS sequence"/>
</dbReference>
<dbReference type="OrthoDB" id="1926781at2759"/>
<evidence type="ECO:0000256" key="1">
    <source>
        <dbReference type="ARBA" id="ARBA00004115"/>
    </source>
</evidence>
<dbReference type="PANTHER" id="PTHR12924">
    <property type="entry name" value="TRANSLOCON-ASSOCIATED PROTEIN, ALPHA SUBUNIT"/>
    <property type="match status" value="1"/>
</dbReference>
<keyword evidence="5" id="KW-0732">Signal</keyword>
<evidence type="ECO:0000256" key="9">
    <source>
        <dbReference type="ARBA" id="ARBA00025620"/>
    </source>
</evidence>
<keyword evidence="8" id="KW-0472">Membrane</keyword>
<dbReference type="InterPro" id="IPR005595">
    <property type="entry name" value="TRAP_alpha"/>
</dbReference>
<organism evidence="12 13">
    <name type="scientific">Pristionchus pacificus</name>
    <name type="common">Parasitic nematode worm</name>
    <dbReference type="NCBI Taxonomy" id="54126"/>
    <lineage>
        <taxon>Eukaryota</taxon>
        <taxon>Metazoa</taxon>
        <taxon>Ecdysozoa</taxon>
        <taxon>Nematoda</taxon>
        <taxon>Chromadorea</taxon>
        <taxon>Rhabditida</taxon>
        <taxon>Rhabditina</taxon>
        <taxon>Diplogasteromorpha</taxon>
        <taxon>Diplogasteroidea</taxon>
        <taxon>Neodiplogasteridae</taxon>
        <taxon>Pristionchus</taxon>
    </lineage>
</organism>